<evidence type="ECO:0000256" key="9">
    <source>
        <dbReference type="ARBA" id="ARBA00022729"/>
    </source>
</evidence>
<dbReference type="EC" id="2.7.1.180" evidence="2 18"/>
<comment type="subcellular location">
    <subcellularLocation>
        <location evidence="17">Cell inner membrane</location>
        <topology evidence="17">Lipid-anchor</topology>
        <orientation evidence="17">Periplasmic side</orientation>
    </subcellularLocation>
</comment>
<evidence type="ECO:0000256" key="14">
    <source>
        <dbReference type="ARBA" id="ARBA00023288"/>
    </source>
</evidence>
<keyword evidence="11 18" id="KW-0460">Magnesium</keyword>
<evidence type="ECO:0000256" key="15">
    <source>
        <dbReference type="ARBA" id="ARBA00031306"/>
    </source>
</evidence>
<keyword evidence="5" id="KW-0997">Cell inner membrane</keyword>
<accession>A0A6N8FCZ4</accession>
<evidence type="ECO:0000256" key="11">
    <source>
        <dbReference type="ARBA" id="ARBA00022842"/>
    </source>
</evidence>
<reference evidence="20 21" key="1">
    <citation type="submission" date="2019-11" db="EMBL/GenBank/DDBJ databases">
        <title>P. haliotis isolates from Z. marina roots.</title>
        <authorList>
            <person name="Cohen M."/>
            <person name="Jospin G."/>
            <person name="Eisen J.A."/>
            <person name="Coil D.A."/>
        </authorList>
    </citation>
    <scope>NUCLEOTIDE SEQUENCE [LARGE SCALE GENOMIC DNA]</scope>
    <source>
        <strain evidence="20 21">UCD-MCMsp1aY</strain>
    </source>
</reference>
<dbReference type="Proteomes" id="UP000439994">
    <property type="component" value="Unassembled WGS sequence"/>
</dbReference>
<dbReference type="AlphaFoldDB" id="A0A6N8FCZ4"/>
<keyword evidence="14" id="KW-0449">Lipoprotein</keyword>
<keyword evidence="7 18" id="KW-0808">Transferase</keyword>
<evidence type="ECO:0000256" key="4">
    <source>
        <dbReference type="ARBA" id="ARBA00022475"/>
    </source>
</evidence>
<dbReference type="Pfam" id="PF02424">
    <property type="entry name" value="ApbE"/>
    <property type="match status" value="1"/>
</dbReference>
<evidence type="ECO:0000256" key="5">
    <source>
        <dbReference type="ARBA" id="ARBA00022519"/>
    </source>
</evidence>
<sequence length="346" mass="38211">MTRKQVVLTWLALIGLAILLFFPKQNEDHAQPVLLQGKTMGTTFNIKLYPTQEQLASNNLFELVNGELENVNSLMSTYKPDSELSLLNKAKAGESQLLSGDTIAVLNESMRLYNESNGAFDPTVGPMVNLWGFGPDGRVVKQPEQELIEQTRNWVGMDLLAIAGNSVTKAHDDLYVDFSSIAKGYGVDQVANALEKLGIFDYLVEVGGEMRLSGSKPNGEKWAVAIEKPVSDRREVQLIVRPVNLAMATSGDYRNYFEENGVRYSHTIDPTTGKPITHKLVSVTVMHPSAMTADAAATMLNVMGPEKAMEYAERTHLPVYLIVKSDQGFTGMMSSEFKKLFPEEKG</sequence>
<evidence type="ECO:0000256" key="16">
    <source>
        <dbReference type="ARBA" id="ARBA00048540"/>
    </source>
</evidence>
<evidence type="ECO:0000256" key="19">
    <source>
        <dbReference type="PIRSR" id="PIRSR006268-2"/>
    </source>
</evidence>
<evidence type="ECO:0000256" key="8">
    <source>
        <dbReference type="ARBA" id="ARBA00022723"/>
    </source>
</evidence>
<evidence type="ECO:0000256" key="10">
    <source>
        <dbReference type="ARBA" id="ARBA00022827"/>
    </source>
</evidence>
<evidence type="ECO:0000256" key="3">
    <source>
        <dbReference type="ARBA" id="ARBA00016337"/>
    </source>
</evidence>
<keyword evidence="13" id="KW-0564">Palmitate</keyword>
<dbReference type="InterPro" id="IPR003374">
    <property type="entry name" value="ApbE-like_sf"/>
</dbReference>
<keyword evidence="9" id="KW-0732">Signal</keyword>
<dbReference type="FunFam" id="3.10.520.10:FF:000001">
    <property type="entry name" value="FAD:protein FMN transferase"/>
    <property type="match status" value="1"/>
</dbReference>
<dbReference type="PANTHER" id="PTHR30040">
    <property type="entry name" value="THIAMINE BIOSYNTHESIS LIPOPROTEIN APBE"/>
    <property type="match status" value="1"/>
</dbReference>
<dbReference type="GO" id="GO:0046872">
    <property type="term" value="F:metal ion binding"/>
    <property type="evidence" value="ECO:0007669"/>
    <property type="project" value="UniProtKB-UniRule"/>
</dbReference>
<keyword evidence="4" id="KW-1003">Cell membrane</keyword>
<organism evidence="20 21">
    <name type="scientific">Psychrosphaera haliotis</name>
    <dbReference type="NCBI Taxonomy" id="555083"/>
    <lineage>
        <taxon>Bacteria</taxon>
        <taxon>Pseudomonadati</taxon>
        <taxon>Pseudomonadota</taxon>
        <taxon>Gammaproteobacteria</taxon>
        <taxon>Alteromonadales</taxon>
        <taxon>Pseudoalteromonadaceae</taxon>
        <taxon>Psychrosphaera</taxon>
    </lineage>
</organism>
<keyword evidence="10 18" id="KW-0274">FAD</keyword>
<evidence type="ECO:0000313" key="20">
    <source>
        <dbReference type="EMBL" id="MUH73047.1"/>
    </source>
</evidence>
<dbReference type="SUPFAM" id="SSF143631">
    <property type="entry name" value="ApbE-like"/>
    <property type="match status" value="1"/>
</dbReference>
<name>A0A6N8FCZ4_9GAMM</name>
<feature type="binding site" evidence="19">
    <location>
        <position position="294"/>
    </location>
    <ligand>
        <name>Mg(2+)</name>
        <dbReference type="ChEBI" id="CHEBI:18420"/>
    </ligand>
</feature>
<keyword evidence="21" id="KW-1185">Reference proteome</keyword>
<dbReference type="Gene3D" id="3.10.520.10">
    <property type="entry name" value="ApbE-like domains"/>
    <property type="match status" value="1"/>
</dbReference>
<evidence type="ECO:0000256" key="1">
    <source>
        <dbReference type="ARBA" id="ARBA00008282"/>
    </source>
</evidence>
<dbReference type="RefSeq" id="WP_330997801.1">
    <property type="nucleotide sequence ID" value="NZ_WOCD01000005.1"/>
</dbReference>
<keyword evidence="6 18" id="KW-0285">Flavoprotein</keyword>
<evidence type="ECO:0000256" key="17">
    <source>
        <dbReference type="ARBA" id="ARBA00060485"/>
    </source>
</evidence>
<dbReference type="EMBL" id="WOCD01000005">
    <property type="protein sequence ID" value="MUH73047.1"/>
    <property type="molecule type" value="Genomic_DNA"/>
</dbReference>
<feature type="binding site" evidence="19">
    <location>
        <position position="180"/>
    </location>
    <ligand>
        <name>Mg(2+)</name>
        <dbReference type="ChEBI" id="CHEBI:18420"/>
    </ligand>
</feature>
<evidence type="ECO:0000256" key="6">
    <source>
        <dbReference type="ARBA" id="ARBA00022630"/>
    </source>
</evidence>
<comment type="cofactor">
    <cofactor evidence="19">
        <name>Mg(2+)</name>
        <dbReference type="ChEBI" id="CHEBI:18420"/>
    </cofactor>
    <cofactor evidence="19">
        <name>Mn(2+)</name>
        <dbReference type="ChEBI" id="CHEBI:29035"/>
    </cofactor>
    <text evidence="19">Magnesium. Can also use manganese.</text>
</comment>
<dbReference type="GO" id="GO:0005886">
    <property type="term" value="C:plasma membrane"/>
    <property type="evidence" value="ECO:0007669"/>
    <property type="project" value="UniProtKB-SubCell"/>
</dbReference>
<proteinExistence type="inferred from homology"/>
<gene>
    <name evidence="20" type="ORF">GNP35_11470</name>
</gene>
<evidence type="ECO:0000313" key="21">
    <source>
        <dbReference type="Proteomes" id="UP000439994"/>
    </source>
</evidence>
<comment type="catalytic activity">
    <reaction evidence="16 18">
        <text>L-threonyl-[protein] + FAD = FMN-L-threonyl-[protein] + AMP + H(+)</text>
        <dbReference type="Rhea" id="RHEA:36847"/>
        <dbReference type="Rhea" id="RHEA-COMP:11060"/>
        <dbReference type="Rhea" id="RHEA-COMP:11061"/>
        <dbReference type="ChEBI" id="CHEBI:15378"/>
        <dbReference type="ChEBI" id="CHEBI:30013"/>
        <dbReference type="ChEBI" id="CHEBI:57692"/>
        <dbReference type="ChEBI" id="CHEBI:74257"/>
        <dbReference type="ChEBI" id="CHEBI:456215"/>
        <dbReference type="EC" id="2.7.1.180"/>
    </reaction>
</comment>
<evidence type="ECO:0000256" key="2">
    <source>
        <dbReference type="ARBA" id="ARBA00011955"/>
    </source>
</evidence>
<comment type="similarity">
    <text evidence="1 18">Belongs to the ApbE family.</text>
</comment>
<dbReference type="GO" id="GO:0016740">
    <property type="term" value="F:transferase activity"/>
    <property type="evidence" value="ECO:0007669"/>
    <property type="project" value="UniProtKB-UniRule"/>
</dbReference>
<feature type="binding site" evidence="19">
    <location>
        <position position="298"/>
    </location>
    <ligand>
        <name>Mg(2+)</name>
        <dbReference type="ChEBI" id="CHEBI:18420"/>
    </ligand>
</feature>
<evidence type="ECO:0000256" key="18">
    <source>
        <dbReference type="PIRNR" id="PIRNR006268"/>
    </source>
</evidence>
<dbReference type="PANTHER" id="PTHR30040:SF2">
    <property type="entry name" value="FAD:PROTEIN FMN TRANSFERASE"/>
    <property type="match status" value="1"/>
</dbReference>
<dbReference type="InterPro" id="IPR024932">
    <property type="entry name" value="ApbE"/>
</dbReference>
<keyword evidence="12" id="KW-0472">Membrane</keyword>
<evidence type="ECO:0000256" key="7">
    <source>
        <dbReference type="ARBA" id="ARBA00022679"/>
    </source>
</evidence>
<dbReference type="PIRSF" id="PIRSF006268">
    <property type="entry name" value="ApbE"/>
    <property type="match status" value="1"/>
</dbReference>
<comment type="caution">
    <text evidence="20">The sequence shown here is derived from an EMBL/GenBank/DDBJ whole genome shotgun (WGS) entry which is preliminary data.</text>
</comment>
<protein>
    <recommendedName>
        <fullName evidence="3 18">FAD:protein FMN transferase</fullName>
        <ecNumber evidence="2 18">2.7.1.180</ecNumber>
    </recommendedName>
    <alternativeName>
        <fullName evidence="15 18">Flavin transferase</fullName>
    </alternativeName>
</protein>
<keyword evidence="8 18" id="KW-0479">Metal-binding</keyword>
<evidence type="ECO:0000256" key="12">
    <source>
        <dbReference type="ARBA" id="ARBA00023136"/>
    </source>
</evidence>
<evidence type="ECO:0000256" key="13">
    <source>
        <dbReference type="ARBA" id="ARBA00023139"/>
    </source>
</evidence>